<dbReference type="Pfam" id="PF01513">
    <property type="entry name" value="NAD_kinase"/>
    <property type="match status" value="1"/>
</dbReference>
<sequence>MKSFQTVSETTTSRALRIGLLINPYAGVGGPLALKGSDEIPSDVRAQLVIQTLAGESPAQCRMLAFFTALDEMLQEDLVKPHWVSIDGPMGGSTLSQLGLAYEPVPIAINQPSTAQDTQVLAQAIKAAGVDLLLFAGGDGTARDVCTAIGTTTPVLGLPAGVKMHSGVFAINPKAAAELLLALLRGEWVALDTAEVRDIDEAALRNGRVIAKHFGEMRVPVAANQLQQVKCSGLEVEALVVAEIAASVVEDMLPGQYYALGPGTTVAAVAEALALPNTLLGFDIICDGELVCADATAADLLRVAEQDSLIIIITPTGGQGSLIGRGNQQLSAALLEIIGRDALRVLATPAKLAALSGRPLRLDTNNANLDRAWSGLWPIITGYQQAALYVVAG</sequence>
<dbReference type="RefSeq" id="WP_379069135.1">
    <property type="nucleotide sequence ID" value="NZ_JBHTIT010000001.1"/>
</dbReference>
<dbReference type="InterPro" id="IPR017438">
    <property type="entry name" value="ATP-NAD_kinase_N"/>
</dbReference>
<dbReference type="GO" id="GO:0016301">
    <property type="term" value="F:kinase activity"/>
    <property type="evidence" value="ECO:0007669"/>
    <property type="project" value="UniProtKB-KW"/>
</dbReference>
<dbReference type="SUPFAM" id="SSF111331">
    <property type="entry name" value="NAD kinase/diacylglycerol kinase-like"/>
    <property type="match status" value="1"/>
</dbReference>
<protein>
    <submittedName>
        <fullName evidence="1">ATP-NAD kinase family protein</fullName>
    </submittedName>
</protein>
<keyword evidence="1" id="KW-0418">Kinase</keyword>
<dbReference type="EMBL" id="JBHTIT010000001">
    <property type="protein sequence ID" value="MFD0949426.1"/>
    <property type="molecule type" value="Genomic_DNA"/>
</dbReference>
<accession>A0ABW3HDS4</accession>
<proteinExistence type="predicted"/>
<organism evidence="1 2">
    <name type="scientific">Paraperlucidibaca wandonensis</name>
    <dbReference type="NCBI Taxonomy" id="1268273"/>
    <lineage>
        <taxon>Bacteria</taxon>
        <taxon>Pseudomonadati</taxon>
        <taxon>Pseudomonadota</taxon>
        <taxon>Gammaproteobacteria</taxon>
        <taxon>Moraxellales</taxon>
        <taxon>Moraxellaceae</taxon>
        <taxon>Paraperlucidibaca</taxon>
    </lineage>
</organism>
<evidence type="ECO:0000313" key="1">
    <source>
        <dbReference type="EMBL" id="MFD0949426.1"/>
    </source>
</evidence>
<dbReference type="PIRSF" id="PIRSF016907">
    <property type="entry name" value="Kin_ATP-NAD"/>
    <property type="match status" value="1"/>
</dbReference>
<name>A0ABW3HDS4_9GAMM</name>
<keyword evidence="2" id="KW-1185">Reference proteome</keyword>
<dbReference type="PANTHER" id="PTHR40697:SF2">
    <property type="entry name" value="ATP-NAD KINASE-RELATED"/>
    <property type="match status" value="1"/>
</dbReference>
<dbReference type="PANTHER" id="PTHR40697">
    <property type="entry name" value="ACETOIN CATABOLISM PROTEIN X"/>
    <property type="match status" value="1"/>
</dbReference>
<reference evidence="2" key="1">
    <citation type="journal article" date="2019" name="Int. J. Syst. Evol. Microbiol.">
        <title>The Global Catalogue of Microorganisms (GCM) 10K type strain sequencing project: providing services to taxonomists for standard genome sequencing and annotation.</title>
        <authorList>
            <consortium name="The Broad Institute Genomics Platform"/>
            <consortium name="The Broad Institute Genome Sequencing Center for Infectious Disease"/>
            <person name="Wu L."/>
            <person name="Ma J."/>
        </authorList>
    </citation>
    <scope>NUCLEOTIDE SEQUENCE [LARGE SCALE GENOMIC DNA]</scope>
    <source>
        <strain evidence="2">CCUG 63419</strain>
    </source>
</reference>
<dbReference type="InterPro" id="IPR039065">
    <property type="entry name" value="AcoX-like"/>
</dbReference>
<evidence type="ECO:0000313" key="2">
    <source>
        <dbReference type="Proteomes" id="UP001597044"/>
    </source>
</evidence>
<dbReference type="Pfam" id="PF20143">
    <property type="entry name" value="NAD_kinase_C"/>
    <property type="match status" value="1"/>
</dbReference>
<comment type="caution">
    <text evidence="1">The sequence shown here is derived from an EMBL/GenBank/DDBJ whole genome shotgun (WGS) entry which is preliminary data.</text>
</comment>
<dbReference type="InterPro" id="IPR016064">
    <property type="entry name" value="NAD/diacylglycerol_kinase_sf"/>
</dbReference>
<dbReference type="InterPro" id="IPR011386">
    <property type="entry name" value="Put_ATP-NAD_kin"/>
</dbReference>
<dbReference type="Proteomes" id="UP001597044">
    <property type="component" value="Unassembled WGS sequence"/>
</dbReference>
<dbReference type="InterPro" id="IPR002504">
    <property type="entry name" value="NADK"/>
</dbReference>
<keyword evidence="1" id="KW-0808">Transferase</keyword>
<dbReference type="Gene3D" id="3.40.50.10330">
    <property type="entry name" value="Probable inorganic polyphosphate/atp-NAD kinase, domain 1"/>
    <property type="match status" value="1"/>
</dbReference>
<gene>
    <name evidence="1" type="ORF">ACFQ0F_03315</name>
</gene>